<keyword evidence="2" id="KW-1185">Reference proteome</keyword>
<evidence type="ECO:0000313" key="1">
    <source>
        <dbReference type="EMBL" id="OHS96101.1"/>
    </source>
</evidence>
<organism evidence="1 2">
    <name type="scientific">Tritrichomonas foetus</name>
    <dbReference type="NCBI Taxonomy" id="1144522"/>
    <lineage>
        <taxon>Eukaryota</taxon>
        <taxon>Metamonada</taxon>
        <taxon>Parabasalia</taxon>
        <taxon>Tritrichomonadida</taxon>
        <taxon>Tritrichomonadidae</taxon>
        <taxon>Tritrichomonas</taxon>
    </lineage>
</organism>
<name>A0A1J4JF72_9EUKA</name>
<comment type="caution">
    <text evidence="1">The sequence shown here is derived from an EMBL/GenBank/DDBJ whole genome shotgun (WGS) entry which is preliminary data.</text>
</comment>
<gene>
    <name evidence="1" type="ORF">TRFO_37773</name>
</gene>
<evidence type="ECO:0000313" key="2">
    <source>
        <dbReference type="Proteomes" id="UP000179807"/>
    </source>
</evidence>
<reference evidence="1" key="1">
    <citation type="submission" date="2016-10" db="EMBL/GenBank/DDBJ databases">
        <authorList>
            <person name="Benchimol M."/>
            <person name="Almeida L.G."/>
            <person name="Vasconcelos A.T."/>
            <person name="Perreira-Neves A."/>
            <person name="Rosa I.A."/>
            <person name="Tasca T."/>
            <person name="Bogo M.R."/>
            <person name="de Souza W."/>
        </authorList>
    </citation>
    <scope>NUCLEOTIDE SEQUENCE [LARGE SCALE GENOMIC DNA]</scope>
    <source>
        <strain evidence="1">K</strain>
    </source>
</reference>
<dbReference type="VEuPathDB" id="TrichDB:TRFO_37773"/>
<dbReference type="RefSeq" id="XP_068349238.1">
    <property type="nucleotide sequence ID" value="XM_068511629.1"/>
</dbReference>
<protein>
    <submittedName>
        <fullName evidence="1">Uncharacterized protein</fullName>
    </submittedName>
</protein>
<sequence>MQNVVSHYKNQRFHYPNDQILLNYMYNPDDENDDHNIYVEFTSNIQKIIRITSSDQKINDDELLLYHLTSMLNIILKFPNYKILYNLEFLRVVFLEAFNSQSFQCMIKSIQICKLIIMDKNIFQLYWDNNIFDLTHSFFINSSSKVEESDELLIQSISLFTNLLISAQSNSINTSNLQCFRKCLNEKMIEIMKIDKFNKKVLAFFVLLSKILEIDDFILNFFISVIEMNMNFQANHTLVLMIIQNLTRNHDIGIKLLSQTHIKDIILNSILNKNEQLKDSLNVLLKFAELDIFIINNVSNFINLALNADDLISSRVFTFLRFFWSFQENFRNVDFSELIPFLVQAFERGCYKTKISIAEITCNIFLFNEDLVNELISYDVINLLFWSLEIQISDEYKVNIIRAILKIAHHSVIHLEFTEYIVNHIISNENIFKESLNSENENLRLSSHLILSIVNNNHND</sequence>
<dbReference type="EMBL" id="MLAK01001200">
    <property type="protein sequence ID" value="OHS96101.1"/>
    <property type="molecule type" value="Genomic_DNA"/>
</dbReference>
<dbReference type="AlphaFoldDB" id="A0A1J4JF72"/>
<accession>A0A1J4JF72</accession>
<dbReference type="GeneID" id="94846333"/>
<dbReference type="Proteomes" id="UP000179807">
    <property type="component" value="Unassembled WGS sequence"/>
</dbReference>
<proteinExistence type="predicted"/>